<evidence type="ECO:0000259" key="1">
    <source>
        <dbReference type="Pfam" id="PF03625"/>
    </source>
</evidence>
<evidence type="ECO:0000313" key="3">
    <source>
        <dbReference type="Proteomes" id="UP000282985"/>
    </source>
</evidence>
<name>A0A434AYG1_9BACT</name>
<comment type="caution">
    <text evidence="2">The sequence shown here is derived from an EMBL/GenBank/DDBJ whole genome shotgun (WGS) entry which is preliminary data.</text>
</comment>
<proteinExistence type="predicted"/>
<dbReference type="CDD" id="cd14797">
    <property type="entry name" value="DUF302"/>
    <property type="match status" value="1"/>
</dbReference>
<gene>
    <name evidence="2" type="ORF">DLK05_02610</name>
</gene>
<dbReference type="InterPro" id="IPR016796">
    <property type="entry name" value="UCP021774"/>
</dbReference>
<dbReference type="SUPFAM" id="SSF103247">
    <property type="entry name" value="TT1751-like"/>
    <property type="match status" value="1"/>
</dbReference>
<dbReference type="PANTHER" id="PTHR38342">
    <property type="entry name" value="SLR5037 PROTEIN"/>
    <property type="match status" value="1"/>
</dbReference>
<dbReference type="Pfam" id="PF03625">
    <property type="entry name" value="DUF302"/>
    <property type="match status" value="1"/>
</dbReference>
<organism evidence="2 3">
    <name type="scientific">Ancylomarina longa</name>
    <dbReference type="NCBI Taxonomy" id="2487017"/>
    <lineage>
        <taxon>Bacteria</taxon>
        <taxon>Pseudomonadati</taxon>
        <taxon>Bacteroidota</taxon>
        <taxon>Bacteroidia</taxon>
        <taxon>Marinilabiliales</taxon>
        <taxon>Marinifilaceae</taxon>
        <taxon>Ancylomarina</taxon>
    </lineage>
</organism>
<dbReference type="Gene3D" id="3.30.310.70">
    <property type="entry name" value="TT1751-like domain"/>
    <property type="match status" value="1"/>
</dbReference>
<dbReference type="OrthoDB" id="9791067at2"/>
<dbReference type="Proteomes" id="UP000282985">
    <property type="component" value="Unassembled WGS sequence"/>
</dbReference>
<dbReference type="EMBL" id="RJJX01000002">
    <property type="protein sequence ID" value="RUT79601.1"/>
    <property type="molecule type" value="Genomic_DNA"/>
</dbReference>
<protein>
    <submittedName>
        <fullName evidence="2">DUF302 domain-containing protein</fullName>
    </submittedName>
</protein>
<feature type="domain" description="DUF302" evidence="1">
    <location>
        <begin position="35"/>
        <end position="98"/>
    </location>
</feature>
<keyword evidence="3" id="KW-1185">Reference proteome</keyword>
<dbReference type="PIRSF" id="PIRSF021774">
    <property type="entry name" value="UCP021774"/>
    <property type="match status" value="1"/>
</dbReference>
<sequence length="128" mass="14363">MKYFISKEVKLDFESAEKKVLEELGKQGFGILTQIDIQEKLKEKLDVNFRKYKILGACNPPYAYKALQLEDQIGLMLPCNIVLQEHVSGIVEVSAVDPIASMLAVENPNLESIAKEIKAKLELVIKSV</sequence>
<dbReference type="PANTHER" id="PTHR38342:SF1">
    <property type="entry name" value="SLR5037 PROTEIN"/>
    <property type="match status" value="1"/>
</dbReference>
<dbReference type="InterPro" id="IPR005180">
    <property type="entry name" value="DUF302"/>
</dbReference>
<accession>A0A434AYG1</accession>
<dbReference type="AlphaFoldDB" id="A0A434AYG1"/>
<reference evidence="2 3" key="1">
    <citation type="submission" date="2018-11" db="EMBL/GenBank/DDBJ databases">
        <title>Parancylomarina longa gen. nov., sp. nov., isolated from sediments of southern Okinawa.</title>
        <authorList>
            <person name="Fu T."/>
        </authorList>
    </citation>
    <scope>NUCLEOTIDE SEQUENCE [LARGE SCALE GENOMIC DNA]</scope>
    <source>
        <strain evidence="2 3">T3-2 S1-C</strain>
    </source>
</reference>
<evidence type="ECO:0000313" key="2">
    <source>
        <dbReference type="EMBL" id="RUT79601.1"/>
    </source>
</evidence>
<dbReference type="InterPro" id="IPR035923">
    <property type="entry name" value="TT1751-like_sf"/>
</dbReference>
<dbReference type="RefSeq" id="WP_127342423.1">
    <property type="nucleotide sequence ID" value="NZ_RJJX01000002.1"/>
</dbReference>